<comment type="caution">
    <text evidence="1">The sequence shown here is derived from an EMBL/GenBank/DDBJ whole genome shotgun (WGS) entry which is preliminary data.</text>
</comment>
<organism evidence="1 2">
    <name type="scientific">Kribbella sancticallisti</name>
    <dbReference type="NCBI Taxonomy" id="460087"/>
    <lineage>
        <taxon>Bacteria</taxon>
        <taxon>Bacillati</taxon>
        <taxon>Actinomycetota</taxon>
        <taxon>Actinomycetes</taxon>
        <taxon>Propionibacteriales</taxon>
        <taxon>Kribbellaceae</taxon>
        <taxon>Kribbella</taxon>
    </lineage>
</organism>
<accession>A0ABN2CZZ9</accession>
<gene>
    <name evidence="1" type="ORF">GCM10009789_19340</name>
</gene>
<evidence type="ECO:0000313" key="1">
    <source>
        <dbReference type="EMBL" id="GAA1565990.1"/>
    </source>
</evidence>
<dbReference type="InterPro" id="IPR053773">
    <property type="entry name" value="Vpar_1526-like"/>
</dbReference>
<protein>
    <submittedName>
        <fullName evidence="1">Uncharacterized protein</fullName>
    </submittedName>
</protein>
<name>A0ABN2CZZ9_9ACTN</name>
<dbReference type="RefSeq" id="WP_344212034.1">
    <property type="nucleotide sequence ID" value="NZ_BAAAOS010000017.1"/>
</dbReference>
<proteinExistence type="predicted"/>
<keyword evidence="2" id="KW-1185">Reference proteome</keyword>
<dbReference type="Proteomes" id="UP001500393">
    <property type="component" value="Unassembled WGS sequence"/>
</dbReference>
<sequence>MEVVINQGLDADTAIKMMEMVAKRNMLEMQGYAQELVDQRVSWLNDQIFEKLREAPELINTLQDPDIQSTLYAAQNVFAKNGSEELGRSLIDMLVDRFANETMSLTAIVLNEAIATIGRLTPLQINTLTAVFVSTRIRSVTAATPGMIFSWLRENLVPVAAHVATHGADYEHLAYTGCASIEVTSSTFGSLLSGTYPGLFPRGFSELELPLELQGKPELFMPCINDSTKLQLKFRDSDAVVSSMVQDGYVPVAVEQAKTLLKTFVQPANEIEDAVKRNVPELEAFVNLWPSTLMNQIRLTSVGLALAHAHWRQQCGGVTDLSVWIPNTK</sequence>
<evidence type="ECO:0000313" key="2">
    <source>
        <dbReference type="Proteomes" id="UP001500393"/>
    </source>
</evidence>
<dbReference type="EMBL" id="BAAAOS010000017">
    <property type="protein sequence ID" value="GAA1565990.1"/>
    <property type="molecule type" value="Genomic_DNA"/>
</dbReference>
<reference evidence="1 2" key="1">
    <citation type="journal article" date="2019" name="Int. J. Syst. Evol. Microbiol.">
        <title>The Global Catalogue of Microorganisms (GCM) 10K type strain sequencing project: providing services to taxonomists for standard genome sequencing and annotation.</title>
        <authorList>
            <consortium name="The Broad Institute Genomics Platform"/>
            <consortium name="The Broad Institute Genome Sequencing Center for Infectious Disease"/>
            <person name="Wu L."/>
            <person name="Ma J."/>
        </authorList>
    </citation>
    <scope>NUCLEOTIDE SEQUENCE [LARGE SCALE GENOMIC DNA]</scope>
    <source>
        <strain evidence="1 2">JCM 14969</strain>
    </source>
</reference>
<dbReference type="NCBIfam" id="NF045477">
    <property type="entry name" value="LPO_1073_dom"/>
    <property type="match status" value="1"/>
</dbReference>